<dbReference type="GO" id="GO:0005912">
    <property type="term" value="C:adherens junction"/>
    <property type="evidence" value="ECO:0007669"/>
    <property type="project" value="TreeGrafter"/>
</dbReference>
<gene>
    <name evidence="2" type="ORF">CgunFtcFv8_026299</name>
</gene>
<feature type="region of interest" description="Disordered" evidence="1">
    <location>
        <begin position="238"/>
        <end position="299"/>
    </location>
</feature>
<sequence>MELLEAFYRRKLRKKQKKAELGRSDGALCRSPSEANVSVLATGLISRVLRFTSRRSEPASRPHSWHSTKLGEGPQRVDRGGMDTVSSAWHHNYHASASTTDLSGGYDSGGSSLRKSPDQYSSRGSMDSLDPPQSAHLNPGAQNHHTNSGPHPAYSSCHQLSSARSSNSMDHLHSKRDSAYSSFSTSSSIPEYLASTPSFSPERSYSLETVLQRERRGGEMQQADVCYAQTVYDVQRGHEHQLSSTSTALLSNRDSRGEGEARPGHSREQQGGVCYRGSSSSGSSSGGVPASQRHSVGPIWGPSASRCSYENLKGAPAPPMRSDSYAAIRNHERPNSWSSLDHARSLRSLQKGSWHHSSGPVASSAAKCSYGAEGQLHTVIEKSPESSPTIKPRQGGGFPSPPLLSWPYLWTCRPRPPALCAHRDRPCPPTSAPQWKDTQSYPGARLLGRLPCPHPAAAAAAAAGHRGERGRKDISYSKRIPKQPFSCTVLLSPFASSSLHSAQASSPFASSSLHSAQASSPFASSSLHSAQASSPFASSSLHSAQASSTTGRQASPGRVLL</sequence>
<feature type="region of interest" description="Disordered" evidence="1">
    <location>
        <begin position="458"/>
        <end position="477"/>
    </location>
</feature>
<dbReference type="GO" id="GO:0051015">
    <property type="term" value="F:actin filament binding"/>
    <property type="evidence" value="ECO:0007669"/>
    <property type="project" value="InterPro"/>
</dbReference>
<organism evidence="2 3">
    <name type="scientific">Champsocephalus gunnari</name>
    <name type="common">Mackerel icefish</name>
    <dbReference type="NCBI Taxonomy" id="52237"/>
    <lineage>
        <taxon>Eukaryota</taxon>
        <taxon>Metazoa</taxon>
        <taxon>Chordata</taxon>
        <taxon>Craniata</taxon>
        <taxon>Vertebrata</taxon>
        <taxon>Euteleostomi</taxon>
        <taxon>Actinopterygii</taxon>
        <taxon>Neopterygii</taxon>
        <taxon>Teleostei</taxon>
        <taxon>Neoteleostei</taxon>
        <taxon>Acanthomorphata</taxon>
        <taxon>Eupercaria</taxon>
        <taxon>Perciformes</taxon>
        <taxon>Notothenioidei</taxon>
        <taxon>Channichthyidae</taxon>
        <taxon>Champsocephalus</taxon>
    </lineage>
</organism>
<feature type="compositionally biased region" description="Polar residues" evidence="1">
    <location>
        <begin position="156"/>
        <end position="169"/>
    </location>
</feature>
<dbReference type="EMBL" id="JAURVH010001532">
    <property type="protein sequence ID" value="KAK5901426.1"/>
    <property type="molecule type" value="Genomic_DNA"/>
</dbReference>
<dbReference type="AlphaFoldDB" id="A0AAN8CC50"/>
<feature type="compositionally biased region" description="Basic and acidic residues" evidence="1">
    <location>
        <begin position="253"/>
        <end position="268"/>
    </location>
</feature>
<dbReference type="PANTHER" id="PTHR15012">
    <property type="entry name" value="APICAL PROTEIN/SHROOM-RELATED"/>
    <property type="match status" value="1"/>
</dbReference>
<dbReference type="GO" id="GO:0007015">
    <property type="term" value="P:actin filament organization"/>
    <property type="evidence" value="ECO:0007669"/>
    <property type="project" value="TreeGrafter"/>
</dbReference>
<feature type="compositionally biased region" description="Polar residues" evidence="1">
    <location>
        <begin position="242"/>
        <end position="252"/>
    </location>
</feature>
<keyword evidence="3" id="KW-1185">Reference proteome</keyword>
<proteinExistence type="predicted"/>
<dbReference type="GO" id="GO:0016324">
    <property type="term" value="C:apical plasma membrane"/>
    <property type="evidence" value="ECO:0007669"/>
    <property type="project" value="TreeGrafter"/>
</dbReference>
<dbReference type="PANTHER" id="PTHR15012:SF33">
    <property type="entry name" value="PROTEIN SHROOM3"/>
    <property type="match status" value="1"/>
</dbReference>
<dbReference type="Proteomes" id="UP001331515">
    <property type="component" value="Unassembled WGS sequence"/>
</dbReference>
<evidence type="ECO:0000313" key="2">
    <source>
        <dbReference type="EMBL" id="KAK5901426.1"/>
    </source>
</evidence>
<feature type="compositionally biased region" description="Low complexity" evidence="1">
    <location>
        <begin position="538"/>
        <end position="548"/>
    </location>
</feature>
<feature type="region of interest" description="Disordered" evidence="1">
    <location>
        <begin position="54"/>
        <end position="83"/>
    </location>
</feature>
<feature type="compositionally biased region" description="Low complexity" evidence="1">
    <location>
        <begin position="98"/>
        <end position="113"/>
    </location>
</feature>
<dbReference type="GO" id="GO:0030864">
    <property type="term" value="C:cortical actin cytoskeleton"/>
    <property type="evidence" value="ECO:0007669"/>
    <property type="project" value="TreeGrafter"/>
</dbReference>
<feature type="region of interest" description="Disordered" evidence="1">
    <location>
        <begin position="97"/>
        <end position="173"/>
    </location>
</feature>
<evidence type="ECO:0000256" key="1">
    <source>
        <dbReference type="SAM" id="MobiDB-lite"/>
    </source>
</evidence>
<feature type="compositionally biased region" description="Basic and acidic residues" evidence="1">
    <location>
        <begin position="465"/>
        <end position="476"/>
    </location>
</feature>
<feature type="region of interest" description="Disordered" evidence="1">
    <location>
        <begin position="538"/>
        <end position="561"/>
    </location>
</feature>
<comment type="caution">
    <text evidence="2">The sequence shown here is derived from an EMBL/GenBank/DDBJ whole genome shotgun (WGS) entry which is preliminary data.</text>
</comment>
<protein>
    <submittedName>
        <fullName evidence="2">Uncharacterized protein</fullName>
    </submittedName>
</protein>
<reference evidence="2 3" key="1">
    <citation type="journal article" date="2023" name="Mol. Biol. Evol.">
        <title>Genomics of Secondarily Temperate Adaptation in the Only Non-Antarctic Icefish.</title>
        <authorList>
            <person name="Rivera-Colon A.G."/>
            <person name="Rayamajhi N."/>
            <person name="Minhas B.F."/>
            <person name="Madrigal G."/>
            <person name="Bilyk K.T."/>
            <person name="Yoon V."/>
            <person name="Hune M."/>
            <person name="Gregory S."/>
            <person name="Cheng C.H.C."/>
            <person name="Catchen J.M."/>
        </authorList>
    </citation>
    <scope>NUCLEOTIDE SEQUENCE [LARGE SCALE GENOMIC DNA]</scope>
    <source>
        <tissue evidence="2">White muscle</tissue>
    </source>
</reference>
<name>A0AAN8CC50_CHAGU</name>
<accession>A0AAN8CC50</accession>
<feature type="compositionally biased region" description="Polar residues" evidence="1">
    <location>
        <begin position="140"/>
        <end position="149"/>
    </location>
</feature>
<feature type="compositionally biased region" description="Low complexity" evidence="1">
    <location>
        <begin position="277"/>
        <end position="287"/>
    </location>
</feature>
<evidence type="ECO:0000313" key="3">
    <source>
        <dbReference type="Proteomes" id="UP001331515"/>
    </source>
</evidence>
<dbReference type="GO" id="GO:0043296">
    <property type="term" value="C:apical junction complex"/>
    <property type="evidence" value="ECO:0007669"/>
    <property type="project" value="TreeGrafter"/>
</dbReference>
<dbReference type="InterPro" id="IPR027685">
    <property type="entry name" value="Shroom_fam"/>
</dbReference>